<accession>A0A9N9NWJ0</accession>
<reference evidence="1" key="1">
    <citation type="submission" date="2021-06" db="EMBL/GenBank/DDBJ databases">
        <authorList>
            <person name="Kallberg Y."/>
            <person name="Tangrot J."/>
            <person name="Rosling A."/>
        </authorList>
    </citation>
    <scope>NUCLEOTIDE SEQUENCE</scope>
    <source>
        <strain evidence="1">IN212</strain>
    </source>
</reference>
<feature type="non-terminal residue" evidence="1">
    <location>
        <position position="1"/>
    </location>
</feature>
<evidence type="ECO:0000313" key="2">
    <source>
        <dbReference type="Proteomes" id="UP000789396"/>
    </source>
</evidence>
<gene>
    <name evidence="1" type="ORF">RFULGI_LOCUS14775</name>
</gene>
<protein>
    <submittedName>
        <fullName evidence="1">4760_t:CDS:1</fullName>
    </submittedName>
</protein>
<sequence length="43" mass="5063">NSFFETYNDLYDLEDDYCEMLEDNVLDYNTQETNISSISSPSQ</sequence>
<keyword evidence="2" id="KW-1185">Reference proteome</keyword>
<dbReference type="AlphaFoldDB" id="A0A9N9NWJ0"/>
<evidence type="ECO:0000313" key="1">
    <source>
        <dbReference type="EMBL" id="CAG8767059.1"/>
    </source>
</evidence>
<name>A0A9N9NWJ0_9GLOM</name>
<dbReference type="EMBL" id="CAJVPZ010044172">
    <property type="protein sequence ID" value="CAG8767059.1"/>
    <property type="molecule type" value="Genomic_DNA"/>
</dbReference>
<proteinExistence type="predicted"/>
<dbReference type="Proteomes" id="UP000789396">
    <property type="component" value="Unassembled WGS sequence"/>
</dbReference>
<comment type="caution">
    <text evidence="1">The sequence shown here is derived from an EMBL/GenBank/DDBJ whole genome shotgun (WGS) entry which is preliminary data.</text>
</comment>
<feature type="non-terminal residue" evidence="1">
    <location>
        <position position="43"/>
    </location>
</feature>
<organism evidence="1 2">
    <name type="scientific">Racocetra fulgida</name>
    <dbReference type="NCBI Taxonomy" id="60492"/>
    <lineage>
        <taxon>Eukaryota</taxon>
        <taxon>Fungi</taxon>
        <taxon>Fungi incertae sedis</taxon>
        <taxon>Mucoromycota</taxon>
        <taxon>Glomeromycotina</taxon>
        <taxon>Glomeromycetes</taxon>
        <taxon>Diversisporales</taxon>
        <taxon>Gigasporaceae</taxon>
        <taxon>Racocetra</taxon>
    </lineage>
</organism>